<comment type="caution">
    <text evidence="1">The sequence shown here is derived from an EMBL/GenBank/DDBJ whole genome shotgun (WGS) entry which is preliminary data.</text>
</comment>
<sequence>MPCESGWGMERARHVPFAPQAGRRCRQADEGQPSAITWADVEDDAG</sequence>
<proteinExistence type="predicted"/>
<evidence type="ECO:0000313" key="2">
    <source>
        <dbReference type="Proteomes" id="UP000471560"/>
    </source>
</evidence>
<organism evidence="1 2">
    <name type="scientific">Rhizobium leguminosarum</name>
    <dbReference type="NCBI Taxonomy" id="384"/>
    <lineage>
        <taxon>Bacteria</taxon>
        <taxon>Pseudomonadati</taxon>
        <taxon>Pseudomonadota</taxon>
        <taxon>Alphaproteobacteria</taxon>
        <taxon>Hyphomicrobiales</taxon>
        <taxon>Rhizobiaceae</taxon>
        <taxon>Rhizobium/Agrobacterium group</taxon>
        <taxon>Rhizobium</taxon>
    </lineage>
</organism>
<dbReference type="Proteomes" id="UP000471560">
    <property type="component" value="Unassembled WGS sequence"/>
</dbReference>
<protein>
    <submittedName>
        <fullName evidence="1">Uncharacterized protein</fullName>
    </submittedName>
</protein>
<reference evidence="1 2" key="1">
    <citation type="submission" date="2019-12" db="EMBL/GenBank/DDBJ databases">
        <title>Rhizobium genotypes associated with high levels of biological nitrogen fixation by grain legumes in a temperate-maritime cropping system.</title>
        <authorList>
            <person name="Maluk M."/>
            <person name="Francesc Ferrando Molina F."/>
            <person name="Lopez Del Egido L."/>
            <person name="Lafos M."/>
            <person name="Langarica-Fuentes A."/>
            <person name="Gebre Yohannes G."/>
            <person name="Young M.W."/>
            <person name="Martin P."/>
            <person name="Gantlett R."/>
            <person name="Kenicer G."/>
            <person name="Hawes C."/>
            <person name="Begg G.S."/>
            <person name="Quilliam R.S."/>
            <person name="Squire G.R."/>
            <person name="Poole P.S."/>
            <person name="Young P.W."/>
            <person name="Iannetta P.M."/>
            <person name="James E.K."/>
        </authorList>
    </citation>
    <scope>NUCLEOTIDE SEQUENCE [LARGE SCALE GENOMIC DNA]</scope>
    <source>
        <strain evidence="1 2">JHI1096</strain>
    </source>
</reference>
<gene>
    <name evidence="1" type="ORF">GR204_14760</name>
</gene>
<dbReference type="EMBL" id="WUEZ01000015">
    <property type="protein sequence ID" value="NEI35235.1"/>
    <property type="molecule type" value="Genomic_DNA"/>
</dbReference>
<dbReference type="AlphaFoldDB" id="A0A6P0BUH6"/>
<name>A0A6P0BUH6_RHILE</name>
<evidence type="ECO:0000313" key="1">
    <source>
        <dbReference type="EMBL" id="NEI35235.1"/>
    </source>
</evidence>
<accession>A0A6P0BUH6</accession>